<evidence type="ECO:0000256" key="1">
    <source>
        <dbReference type="SAM" id="Coils"/>
    </source>
</evidence>
<reference evidence="4 5" key="1">
    <citation type="journal article" date="2018" name="PLoS Pathog.">
        <title>Evolution of structural diversity of trichothecenes, a family of toxins produced by plant pathogenic and entomopathogenic fungi.</title>
        <authorList>
            <person name="Proctor R.H."/>
            <person name="McCormick S.P."/>
            <person name="Kim H.S."/>
            <person name="Cardoza R.E."/>
            <person name="Stanley A.M."/>
            <person name="Lindo L."/>
            <person name="Kelly A."/>
            <person name="Brown D.W."/>
            <person name="Lee T."/>
            <person name="Vaughan M.M."/>
            <person name="Alexander N.J."/>
            <person name="Busman M."/>
            <person name="Gutierrez S."/>
        </authorList>
    </citation>
    <scope>NUCLEOTIDE SEQUENCE [LARGE SCALE GENOMIC DNA]</scope>
    <source>
        <strain evidence="4 5">IBT 40837</strain>
    </source>
</reference>
<feature type="region of interest" description="Disordered" evidence="2">
    <location>
        <begin position="1112"/>
        <end position="1165"/>
    </location>
</feature>
<evidence type="ECO:0000313" key="4">
    <source>
        <dbReference type="EMBL" id="RFU82060.1"/>
    </source>
</evidence>
<name>A0A395P131_TRIAR</name>
<evidence type="ECO:0000256" key="2">
    <source>
        <dbReference type="SAM" id="MobiDB-lite"/>
    </source>
</evidence>
<evidence type="ECO:0000259" key="3">
    <source>
        <dbReference type="Pfam" id="PF06985"/>
    </source>
</evidence>
<accession>A0A395P131</accession>
<keyword evidence="5" id="KW-1185">Reference proteome</keyword>
<feature type="region of interest" description="Disordered" evidence="2">
    <location>
        <begin position="903"/>
        <end position="930"/>
    </location>
</feature>
<dbReference type="Proteomes" id="UP000266272">
    <property type="component" value="Unassembled WGS sequence"/>
</dbReference>
<feature type="compositionally biased region" description="Basic and acidic residues" evidence="2">
    <location>
        <begin position="1113"/>
        <end position="1129"/>
    </location>
</feature>
<dbReference type="InterPro" id="IPR010730">
    <property type="entry name" value="HET"/>
</dbReference>
<sequence length="1403" mass="160664">MTTRFSMMDKLQNFIDSPQAVLNLIDEWGDSQDKLRAALNIFFVPTFRPNFIEDGDVKTSVARLDDVEFLGAPRPQETQSPRRMFDVDQGNLVEWPTKRSHYCMLSHRWKGAEITLQDIYQARREYQKLKKQNPDKDYGKKNDVQIVLDKCIRDIRQQATIIEKLAIEAKVEHNIYTLLEKRLNDKRSDEAHERAINDKDETNKRLIFAAMEKESFQNHIQARQKEILKAGKRVSYSDVPKEQATAGGSQNFLITNQPVTEAEKAVRMAAKALDEAEEEYKKYQDDRKFFDEQPELKDEVNELVRLLQQWKSAVKIQQSVLRSREIFNQKPFGEHKKRYVWLDTCCINKQDADELSRSLSLMGDWYAQSEFTLVQLDAGKSLDSNVKYEFSDYDAKYDWLQFQAEDNRQDFARDPSIPTLNCFSEIRSKEPEWSERGWTLQELVMSKMTFYVNSDWQPLSRPIEELGRFYHLIPYICLYLGHDDESVDTEAIDDLWKICNIETLYAIVSQSKLSNIYQDIVERCIENQKNKSEQADDLSRHIDADTAEMQVTRALLMLAILDGLNVRFPKEMTKETAKFQMAQAVFFAVNDLTREENGVRIENALLDALKDVLQASLPGPTEGDDETKVAQSHADYIIDFIMRLLVIETNKLIQDDRKYVAEFGKVELLKEWALGTQSTGFVTQDVMTLSRHRKTTVPIDHVYALMGIMGVRFPTFPAEGYCKALSRLLDEIIVTHNDVSVFNWTGVDMISPIRGRSMYPSSHEAYAKDSDRNRQNSLIWKQTKGELDDLTASYHDITSMLRNAINLVKDKKPKNTPMRRIDKILEITHKFSLPALKPEIMRLHQIITHIIDTYDFEEKKPKETTPTSPTQAPRLLSSSIRTFSSGISQIKEQKNSIRRNMFGRKKSEPEQPQVDANQEPPSPSLSTTPTLVEIPVDDSKTFLIKDDEEMVDSYLDELASMSEEGNKIPGTRKPLPDNITNIKIQKEVHGLAAQRDSANKQASNMICPNPIIINNAGIEGTFDIQRVIITMTNKEKLRRQVAQAVSPKQRISGWCTISTGFANVVVNFSCEKQHLENQLHVVDGVEKNVLEEQSERRLGHIMTEMVLHKVSVKSKDHEDSHQGKKKDTSRSSASAKYGLSEDTLQGQQPEANDNARPDNGDLEDLYRGEDERLVSRMIGFIQEEDMRLVAGEWVLARFSGVEGAKWFLCSLELGSAHHFYGHRIATSEIDFGVAAPEAGLVEVWKNYMNRKKRKMGYILAKYLQSRNFRETGPSSWTELLPQGMSFNALYSPTLRTPDAMTATDIETGTNQEDDGNDSDDSDDTVSENQPSGAKDLLQAMGEISLLKIFEFIAKSEAKHLERHLSSMALKETPKILHPAIENLNDNRDFLPAMFHSGKRVHMF</sequence>
<organism evidence="4 5">
    <name type="scientific">Trichoderma arundinaceum</name>
    <dbReference type="NCBI Taxonomy" id="490622"/>
    <lineage>
        <taxon>Eukaryota</taxon>
        <taxon>Fungi</taxon>
        <taxon>Dikarya</taxon>
        <taxon>Ascomycota</taxon>
        <taxon>Pezizomycotina</taxon>
        <taxon>Sordariomycetes</taxon>
        <taxon>Hypocreomycetidae</taxon>
        <taxon>Hypocreales</taxon>
        <taxon>Hypocreaceae</taxon>
        <taxon>Trichoderma</taxon>
    </lineage>
</organism>
<dbReference type="Pfam" id="PF06985">
    <property type="entry name" value="HET"/>
    <property type="match status" value="1"/>
</dbReference>
<dbReference type="PANTHER" id="PTHR10622:SF10">
    <property type="entry name" value="HET DOMAIN-CONTAINING PROTEIN"/>
    <property type="match status" value="1"/>
</dbReference>
<feature type="domain" description="Heterokaryon incompatibility" evidence="3">
    <location>
        <begin position="335"/>
        <end position="442"/>
    </location>
</feature>
<feature type="compositionally biased region" description="Polar residues" evidence="2">
    <location>
        <begin position="1142"/>
        <end position="1151"/>
    </location>
</feature>
<dbReference type="PANTHER" id="PTHR10622">
    <property type="entry name" value="HET DOMAIN-CONTAINING PROTEIN"/>
    <property type="match status" value="1"/>
</dbReference>
<dbReference type="OrthoDB" id="674604at2759"/>
<evidence type="ECO:0000313" key="5">
    <source>
        <dbReference type="Proteomes" id="UP000266272"/>
    </source>
</evidence>
<feature type="compositionally biased region" description="Basic and acidic residues" evidence="2">
    <location>
        <begin position="1153"/>
        <end position="1165"/>
    </location>
</feature>
<gene>
    <name evidence="4" type="ORF">TARUN_140</name>
</gene>
<protein>
    <submittedName>
        <fullName evidence="4">Vegetative incompatibility het-e-1</fullName>
    </submittedName>
</protein>
<feature type="compositionally biased region" description="Acidic residues" evidence="2">
    <location>
        <begin position="1311"/>
        <end position="1325"/>
    </location>
</feature>
<feature type="coiled-coil region" evidence="1">
    <location>
        <begin position="259"/>
        <end position="293"/>
    </location>
</feature>
<feature type="region of interest" description="Disordered" evidence="2">
    <location>
        <begin position="1306"/>
        <end position="1331"/>
    </location>
</feature>
<dbReference type="EMBL" id="PXOA01000010">
    <property type="protein sequence ID" value="RFU82060.1"/>
    <property type="molecule type" value="Genomic_DNA"/>
</dbReference>
<keyword evidence="1" id="KW-0175">Coiled coil</keyword>
<proteinExistence type="predicted"/>
<comment type="caution">
    <text evidence="4">The sequence shown here is derived from an EMBL/GenBank/DDBJ whole genome shotgun (WGS) entry which is preliminary data.</text>
</comment>